<evidence type="ECO:0000256" key="51">
    <source>
        <dbReference type="ARBA" id="ARBA00049521"/>
    </source>
</evidence>
<feature type="domain" description="Ketosynthase family 3 (KS3)" evidence="56">
    <location>
        <begin position="1642"/>
        <end position="2071"/>
    </location>
</feature>
<dbReference type="InterPro" id="IPR020802">
    <property type="entry name" value="TesA-like"/>
</dbReference>
<dbReference type="SMART" id="SM00825">
    <property type="entry name" value="PKS_KS"/>
    <property type="match status" value="3"/>
</dbReference>
<comment type="catalytic activity">
    <reaction evidence="30">
        <text>(2E)-hexadecenoyl-[ACP] + NADPH + H(+) = hexadecanoyl-[ACP] + NADP(+)</text>
        <dbReference type="Rhea" id="RHEA:41912"/>
        <dbReference type="Rhea" id="RHEA-COMP:9651"/>
        <dbReference type="Rhea" id="RHEA-COMP:9652"/>
        <dbReference type="ChEBI" id="CHEBI:15378"/>
        <dbReference type="ChEBI" id="CHEBI:57783"/>
        <dbReference type="ChEBI" id="CHEBI:58349"/>
        <dbReference type="ChEBI" id="CHEBI:78481"/>
        <dbReference type="ChEBI" id="CHEBI:78483"/>
    </reaction>
    <physiologicalReaction direction="left-to-right" evidence="30">
        <dbReference type="Rhea" id="RHEA:41913"/>
    </physiologicalReaction>
</comment>
<evidence type="ECO:0000256" key="20">
    <source>
        <dbReference type="ARBA" id="ARBA00023401"/>
    </source>
</evidence>
<evidence type="ECO:0000256" key="37">
    <source>
        <dbReference type="ARBA" id="ARBA00048420"/>
    </source>
</evidence>
<comment type="catalytic activity">
    <reaction evidence="25">
        <text>a (3R)-hydroxyacyl-[ACP] + NADP(+) = a 3-oxoacyl-[ACP] + NADPH + H(+)</text>
        <dbReference type="Rhea" id="RHEA:17397"/>
        <dbReference type="Rhea" id="RHEA-COMP:9916"/>
        <dbReference type="Rhea" id="RHEA-COMP:9945"/>
        <dbReference type="ChEBI" id="CHEBI:15378"/>
        <dbReference type="ChEBI" id="CHEBI:57783"/>
        <dbReference type="ChEBI" id="CHEBI:58349"/>
        <dbReference type="ChEBI" id="CHEBI:78776"/>
        <dbReference type="ChEBI" id="CHEBI:78827"/>
        <dbReference type="EC" id="1.1.1.100"/>
    </reaction>
    <physiologicalReaction direction="right-to-left" evidence="25">
        <dbReference type="Rhea" id="RHEA:17399"/>
    </physiologicalReaction>
</comment>
<evidence type="ECO:0000256" key="32">
    <source>
        <dbReference type="ARBA" id="ARBA00047953"/>
    </source>
</evidence>
<comment type="catalytic activity">
    <reaction evidence="17">
        <text>a (3R)-hydroxyacyl-[ACP] = a (2E)-enoyl-[ACP] + H2O</text>
        <dbReference type="Rhea" id="RHEA:13097"/>
        <dbReference type="Rhea" id="RHEA-COMP:9925"/>
        <dbReference type="Rhea" id="RHEA-COMP:9945"/>
        <dbReference type="ChEBI" id="CHEBI:15377"/>
        <dbReference type="ChEBI" id="CHEBI:78784"/>
        <dbReference type="ChEBI" id="CHEBI:78827"/>
        <dbReference type="EC" id="4.2.1.59"/>
    </reaction>
    <physiologicalReaction direction="left-to-right" evidence="17">
        <dbReference type="Rhea" id="RHEA:13098"/>
    </physiologicalReaction>
</comment>
<dbReference type="KEGG" id="sgz:C0216_12665"/>
<comment type="catalytic activity">
    <reaction evidence="28">
        <text>(2E)-butenoyl-[ACP] + NADPH + H(+) = butanoyl-[ACP] + NADP(+)</text>
        <dbReference type="Rhea" id="RHEA:41812"/>
        <dbReference type="Rhea" id="RHEA-COMP:9627"/>
        <dbReference type="Rhea" id="RHEA-COMP:9628"/>
        <dbReference type="ChEBI" id="CHEBI:15378"/>
        <dbReference type="ChEBI" id="CHEBI:57783"/>
        <dbReference type="ChEBI" id="CHEBI:58349"/>
        <dbReference type="ChEBI" id="CHEBI:78453"/>
        <dbReference type="ChEBI" id="CHEBI:78454"/>
    </reaction>
    <physiologicalReaction direction="left-to-right" evidence="28">
        <dbReference type="Rhea" id="RHEA:41813"/>
    </physiologicalReaction>
</comment>
<keyword evidence="11" id="KW-0511">Multifunctional enzyme</keyword>
<dbReference type="Pfam" id="PF02801">
    <property type="entry name" value="Ketoacyl-synt_C"/>
    <property type="match status" value="3"/>
</dbReference>
<evidence type="ECO:0000256" key="10">
    <source>
        <dbReference type="ARBA" id="ARBA00023239"/>
    </source>
</evidence>
<dbReference type="Pfam" id="PF00698">
    <property type="entry name" value="Acyl_transf_1"/>
    <property type="match status" value="3"/>
</dbReference>
<evidence type="ECO:0000256" key="12">
    <source>
        <dbReference type="ARBA" id="ARBA00023315"/>
    </source>
</evidence>
<dbReference type="GO" id="GO:0019171">
    <property type="term" value="F:(3R)-hydroxyacyl-[acyl-carrier-protein] dehydratase activity"/>
    <property type="evidence" value="ECO:0007669"/>
    <property type="project" value="UniProtKB-EC"/>
</dbReference>
<evidence type="ECO:0000256" key="39">
    <source>
        <dbReference type="ARBA" id="ARBA00048571"/>
    </source>
</evidence>
<feature type="region of interest" description="C-terminal hotdog fold" evidence="53">
    <location>
        <begin position="1038"/>
        <end position="1201"/>
    </location>
</feature>
<evidence type="ECO:0000256" key="33">
    <source>
        <dbReference type="ARBA" id="ARBA00047961"/>
    </source>
</evidence>
<dbReference type="Gene3D" id="3.40.50.11460">
    <property type="match status" value="1"/>
</dbReference>
<evidence type="ECO:0000256" key="6">
    <source>
        <dbReference type="ARBA" id="ARBA00022679"/>
    </source>
</evidence>
<dbReference type="Gene3D" id="3.10.129.110">
    <property type="entry name" value="Polyketide synthase dehydratase"/>
    <property type="match status" value="3"/>
</dbReference>
<comment type="catalytic activity">
    <reaction evidence="32">
        <text>3-oxobutanoyl-[ACP] + NADPH + H(+) = (3R)-hydroxybutanoyl-[ACP] + NADP(+)</text>
        <dbReference type="Rhea" id="RHEA:41804"/>
        <dbReference type="Rhea" id="RHEA-COMP:9625"/>
        <dbReference type="Rhea" id="RHEA-COMP:9626"/>
        <dbReference type="ChEBI" id="CHEBI:15378"/>
        <dbReference type="ChEBI" id="CHEBI:57783"/>
        <dbReference type="ChEBI" id="CHEBI:58349"/>
        <dbReference type="ChEBI" id="CHEBI:78450"/>
        <dbReference type="ChEBI" id="CHEBI:78451"/>
    </reaction>
    <physiologicalReaction direction="left-to-right" evidence="32">
        <dbReference type="Rhea" id="RHEA:41805"/>
    </physiologicalReaction>
</comment>
<proteinExistence type="predicted"/>
<accession>A0A344TZX4</accession>
<evidence type="ECO:0000313" key="58">
    <source>
        <dbReference type="EMBL" id="AXE24195.1"/>
    </source>
</evidence>
<comment type="catalytic activity">
    <reaction evidence="15">
        <text>(3R)-hydroxyhexanoyl-[ACP] = (2E)-hexenoyl-[ACP] + H2O</text>
        <dbReference type="Rhea" id="RHEA:41828"/>
        <dbReference type="Rhea" id="RHEA-COMP:9630"/>
        <dbReference type="Rhea" id="RHEA-COMP:9631"/>
        <dbReference type="ChEBI" id="CHEBI:15377"/>
        <dbReference type="ChEBI" id="CHEBI:78457"/>
        <dbReference type="ChEBI" id="CHEBI:78458"/>
    </reaction>
    <physiologicalReaction direction="left-to-right" evidence="15">
        <dbReference type="Rhea" id="RHEA:41829"/>
    </physiologicalReaction>
</comment>
<comment type="catalytic activity">
    <reaction evidence="31">
        <text>(2E)-hexenoyl-[ACP] + NADPH + H(+) = hexanoyl-[ACP] + NADP(+)</text>
        <dbReference type="Rhea" id="RHEA:41832"/>
        <dbReference type="Rhea" id="RHEA-COMP:9631"/>
        <dbReference type="Rhea" id="RHEA-COMP:9632"/>
        <dbReference type="ChEBI" id="CHEBI:15378"/>
        <dbReference type="ChEBI" id="CHEBI:57783"/>
        <dbReference type="ChEBI" id="CHEBI:58349"/>
        <dbReference type="ChEBI" id="CHEBI:78458"/>
        <dbReference type="ChEBI" id="CHEBI:78459"/>
    </reaction>
    <physiologicalReaction direction="left-to-right" evidence="31">
        <dbReference type="Rhea" id="RHEA:41833"/>
    </physiologicalReaction>
</comment>
<dbReference type="OrthoDB" id="9778690at2"/>
<comment type="catalytic activity">
    <reaction evidence="39">
        <text>3-oxohexanoyl-[ACP] + NADPH + H(+) = (3R)-hydroxyhexanoyl-[ACP] + NADP(+)</text>
        <dbReference type="Rhea" id="RHEA:41824"/>
        <dbReference type="Rhea" id="RHEA-COMP:9629"/>
        <dbReference type="Rhea" id="RHEA-COMP:9630"/>
        <dbReference type="ChEBI" id="CHEBI:15378"/>
        <dbReference type="ChEBI" id="CHEBI:57783"/>
        <dbReference type="ChEBI" id="CHEBI:58349"/>
        <dbReference type="ChEBI" id="CHEBI:78456"/>
        <dbReference type="ChEBI" id="CHEBI:78457"/>
    </reaction>
    <physiologicalReaction direction="left-to-right" evidence="39">
        <dbReference type="Rhea" id="RHEA:41825"/>
    </physiologicalReaction>
</comment>
<evidence type="ECO:0000256" key="2">
    <source>
        <dbReference type="ARBA" id="ARBA00004792"/>
    </source>
</evidence>
<evidence type="ECO:0000256" key="46">
    <source>
        <dbReference type="ARBA" id="ARBA00049171"/>
    </source>
</evidence>
<dbReference type="GO" id="GO:0004316">
    <property type="term" value="F:3-oxoacyl-[acyl-carrier-protein] reductase (NADPH) activity"/>
    <property type="evidence" value="ECO:0007669"/>
    <property type="project" value="UniProtKB-EC"/>
</dbReference>
<dbReference type="GO" id="GO:0004312">
    <property type="term" value="F:fatty acid synthase activity"/>
    <property type="evidence" value="ECO:0007669"/>
    <property type="project" value="TreeGrafter"/>
</dbReference>
<dbReference type="InterPro" id="IPR057326">
    <property type="entry name" value="KR_dom"/>
</dbReference>
<feature type="region of interest" description="Disordered" evidence="54">
    <location>
        <begin position="453"/>
        <end position="472"/>
    </location>
</feature>
<comment type="catalytic activity">
    <reaction evidence="29">
        <text>dodecanoyl-[ACP] + malonyl-[ACP] + H(+) = 3-oxotetradecanoyl-[ACP] + holo-[ACP] + CO2</text>
        <dbReference type="Rhea" id="RHEA:41884"/>
        <dbReference type="Rhea" id="RHEA-COMP:9623"/>
        <dbReference type="Rhea" id="RHEA-COMP:9644"/>
        <dbReference type="Rhea" id="RHEA-COMP:9645"/>
        <dbReference type="Rhea" id="RHEA-COMP:9685"/>
        <dbReference type="ChEBI" id="CHEBI:15378"/>
        <dbReference type="ChEBI" id="CHEBI:16526"/>
        <dbReference type="ChEBI" id="CHEBI:64479"/>
        <dbReference type="ChEBI" id="CHEBI:65264"/>
        <dbReference type="ChEBI" id="CHEBI:78449"/>
        <dbReference type="ChEBI" id="CHEBI:78473"/>
    </reaction>
    <physiologicalReaction direction="left-to-right" evidence="29">
        <dbReference type="Rhea" id="RHEA:41885"/>
    </physiologicalReaction>
</comment>
<dbReference type="InterPro" id="IPR020806">
    <property type="entry name" value="PKS_PP-bd"/>
</dbReference>
<dbReference type="SMART" id="SM00827">
    <property type="entry name" value="PKS_AT"/>
    <property type="match status" value="3"/>
</dbReference>
<dbReference type="FunFam" id="1.10.1200.10:FF:000007">
    <property type="entry name" value="Probable polyketide synthase pks17"/>
    <property type="match status" value="3"/>
</dbReference>
<evidence type="ECO:0000256" key="28">
    <source>
        <dbReference type="ARBA" id="ARBA00047500"/>
    </source>
</evidence>
<comment type="catalytic activity">
    <reaction evidence="49">
        <text>3-oxooctanoyl-[ACP] + NADPH + H(+) = (3R)-hydroxyoctanoyl-[ACP] + NADP(+)</text>
        <dbReference type="Rhea" id="RHEA:41840"/>
        <dbReference type="Rhea" id="RHEA-COMP:9633"/>
        <dbReference type="Rhea" id="RHEA-COMP:9634"/>
        <dbReference type="ChEBI" id="CHEBI:15378"/>
        <dbReference type="ChEBI" id="CHEBI:57783"/>
        <dbReference type="ChEBI" id="CHEBI:58349"/>
        <dbReference type="ChEBI" id="CHEBI:78460"/>
        <dbReference type="ChEBI" id="CHEBI:78461"/>
    </reaction>
    <physiologicalReaction direction="left-to-right" evidence="49">
        <dbReference type="Rhea" id="RHEA:41841"/>
    </physiologicalReaction>
</comment>
<evidence type="ECO:0000256" key="34">
    <source>
        <dbReference type="ARBA" id="ARBA00048051"/>
    </source>
</evidence>
<comment type="catalytic activity">
    <reaction evidence="16">
        <text>(3R)-hydroxydecanoyl-[ACP] = (2E)-decenoyl-[ACP] + H2O</text>
        <dbReference type="Rhea" id="RHEA:41860"/>
        <dbReference type="Rhea" id="RHEA-COMP:9638"/>
        <dbReference type="Rhea" id="RHEA-COMP:9639"/>
        <dbReference type="ChEBI" id="CHEBI:15377"/>
        <dbReference type="ChEBI" id="CHEBI:78466"/>
        <dbReference type="ChEBI" id="CHEBI:78467"/>
    </reaction>
    <physiologicalReaction direction="left-to-right" evidence="16">
        <dbReference type="Rhea" id="RHEA:41861"/>
    </physiologicalReaction>
</comment>
<feature type="domain" description="Carrier" evidence="55">
    <location>
        <begin position="3080"/>
        <end position="3155"/>
    </location>
</feature>
<feature type="region of interest" description="Disordered" evidence="54">
    <location>
        <begin position="3601"/>
        <end position="3621"/>
    </location>
</feature>
<dbReference type="InterPro" id="IPR032821">
    <property type="entry name" value="PKS_assoc"/>
</dbReference>
<dbReference type="Gene3D" id="3.40.50.1820">
    <property type="entry name" value="alpha/beta hydrolase"/>
    <property type="match status" value="1"/>
</dbReference>
<comment type="pathway">
    <text evidence="2">Antibiotic biosynthesis.</text>
</comment>
<dbReference type="InterPro" id="IPR014030">
    <property type="entry name" value="Ketoacyl_synth_N"/>
</dbReference>
<comment type="catalytic activity">
    <reaction evidence="35">
        <text>(2E)-dodecenoyl-[ACP] + NADPH + H(+) = dodecanoyl-[ACP] + NADP(+)</text>
        <dbReference type="Rhea" id="RHEA:41880"/>
        <dbReference type="Rhea" id="RHEA-COMP:9643"/>
        <dbReference type="Rhea" id="RHEA-COMP:9644"/>
        <dbReference type="ChEBI" id="CHEBI:15378"/>
        <dbReference type="ChEBI" id="CHEBI:57783"/>
        <dbReference type="ChEBI" id="CHEBI:58349"/>
        <dbReference type="ChEBI" id="CHEBI:65264"/>
        <dbReference type="ChEBI" id="CHEBI:78472"/>
    </reaction>
    <physiologicalReaction direction="left-to-right" evidence="35">
        <dbReference type="Rhea" id="RHEA:41881"/>
    </physiologicalReaction>
</comment>
<dbReference type="InterPro" id="IPR009081">
    <property type="entry name" value="PP-bd_ACP"/>
</dbReference>
<comment type="catalytic activity">
    <reaction evidence="45">
        <text>decanoyl-[ACP] + malonyl-[ACP] + H(+) = 3-oxododecanoyl-[ACP] + holo-[ACP] + CO2</text>
        <dbReference type="Rhea" id="RHEA:41868"/>
        <dbReference type="Rhea" id="RHEA-COMP:9623"/>
        <dbReference type="Rhea" id="RHEA-COMP:9640"/>
        <dbReference type="Rhea" id="RHEA-COMP:9641"/>
        <dbReference type="Rhea" id="RHEA-COMP:9685"/>
        <dbReference type="ChEBI" id="CHEBI:15378"/>
        <dbReference type="ChEBI" id="CHEBI:16526"/>
        <dbReference type="ChEBI" id="CHEBI:64479"/>
        <dbReference type="ChEBI" id="CHEBI:78449"/>
        <dbReference type="ChEBI" id="CHEBI:78468"/>
        <dbReference type="ChEBI" id="CHEBI:78469"/>
    </reaction>
    <physiologicalReaction direction="left-to-right" evidence="45">
        <dbReference type="Rhea" id="RHEA:41869"/>
    </physiologicalReaction>
</comment>
<evidence type="ECO:0000256" key="27">
    <source>
        <dbReference type="ARBA" id="ARBA00047451"/>
    </source>
</evidence>
<comment type="catalytic activity">
    <reaction evidence="13">
        <text>(3R)-hydroxyoctanoyl-[ACP] = (2E)-octenoyl-[ACP] + H2O</text>
        <dbReference type="Rhea" id="RHEA:41844"/>
        <dbReference type="Rhea" id="RHEA-COMP:9634"/>
        <dbReference type="Rhea" id="RHEA-COMP:9635"/>
        <dbReference type="ChEBI" id="CHEBI:15377"/>
        <dbReference type="ChEBI" id="CHEBI:78461"/>
        <dbReference type="ChEBI" id="CHEBI:78462"/>
    </reaction>
    <physiologicalReaction direction="left-to-right" evidence="13">
        <dbReference type="Rhea" id="RHEA:41845"/>
    </physiologicalReaction>
</comment>
<name>A0A344TZX4_9ACTN</name>
<dbReference type="PANTHER" id="PTHR43775:SF51">
    <property type="entry name" value="INACTIVE PHENOLPHTHIOCEROL SYNTHESIS POLYKETIDE SYNTHASE TYPE I PKS1-RELATED"/>
    <property type="match status" value="1"/>
</dbReference>
<gene>
    <name evidence="58" type="ORF">C0216_12665</name>
</gene>
<dbReference type="InterPro" id="IPR041618">
    <property type="entry name" value="PKS_DE"/>
</dbReference>
<evidence type="ECO:0000256" key="7">
    <source>
        <dbReference type="ARBA" id="ARBA00022799"/>
    </source>
</evidence>
<keyword evidence="7" id="KW-0702">S-nitrosylation</keyword>
<dbReference type="InterPro" id="IPR018201">
    <property type="entry name" value="Ketoacyl_synth_AS"/>
</dbReference>
<dbReference type="InterPro" id="IPR055123">
    <property type="entry name" value="SpnB-like_Rossmann"/>
</dbReference>
<dbReference type="GO" id="GO:0006633">
    <property type="term" value="P:fatty acid biosynthetic process"/>
    <property type="evidence" value="ECO:0007669"/>
    <property type="project" value="InterPro"/>
</dbReference>
<evidence type="ECO:0000256" key="14">
    <source>
        <dbReference type="ARBA" id="ARBA00023351"/>
    </source>
</evidence>
<dbReference type="Pfam" id="PF21089">
    <property type="entry name" value="PKS_DH_N"/>
    <property type="match status" value="2"/>
</dbReference>
<evidence type="ECO:0000256" key="19">
    <source>
        <dbReference type="ARBA" id="ARBA00023399"/>
    </source>
</evidence>
<evidence type="ECO:0000259" key="56">
    <source>
        <dbReference type="PROSITE" id="PS52004"/>
    </source>
</evidence>
<comment type="catalytic activity">
    <reaction evidence="26">
        <text>3-oxodecanoyl-[ACP] + NADPH + H(+) = (3R)-hydroxydecanoyl-[ACP] + NADP(+)</text>
        <dbReference type="Rhea" id="RHEA:41856"/>
        <dbReference type="Rhea" id="RHEA-COMP:9637"/>
        <dbReference type="Rhea" id="RHEA-COMP:9638"/>
        <dbReference type="ChEBI" id="CHEBI:15378"/>
        <dbReference type="ChEBI" id="CHEBI:57783"/>
        <dbReference type="ChEBI" id="CHEBI:58349"/>
        <dbReference type="ChEBI" id="CHEBI:78464"/>
        <dbReference type="ChEBI" id="CHEBI:78466"/>
    </reaction>
    <physiologicalReaction direction="left-to-right" evidence="26">
        <dbReference type="Rhea" id="RHEA:41857"/>
    </physiologicalReaction>
</comment>
<comment type="caution">
    <text evidence="53">Lacks conserved residue(s) required for the propagation of feature annotation.</text>
</comment>
<feature type="domain" description="Carrier" evidence="55">
    <location>
        <begin position="1548"/>
        <end position="1623"/>
    </location>
</feature>
<dbReference type="InterPro" id="IPR020807">
    <property type="entry name" value="PKS_DH"/>
</dbReference>
<dbReference type="GO" id="GO:0004315">
    <property type="term" value="F:3-oxoacyl-[acyl-carrier-protein] synthase activity"/>
    <property type="evidence" value="ECO:0007669"/>
    <property type="project" value="UniProtKB-EC"/>
</dbReference>
<comment type="catalytic activity">
    <reaction evidence="34">
        <text>hexadecanoyl-[ACP] + malonyl-[ACP] + H(+) = 3-oxooctadecanoyl-[ACP] + holo-[ACP] + CO2</text>
        <dbReference type="Rhea" id="RHEA:41916"/>
        <dbReference type="Rhea" id="RHEA-COMP:9623"/>
        <dbReference type="Rhea" id="RHEA-COMP:9652"/>
        <dbReference type="Rhea" id="RHEA-COMP:9653"/>
        <dbReference type="Rhea" id="RHEA-COMP:9685"/>
        <dbReference type="ChEBI" id="CHEBI:15378"/>
        <dbReference type="ChEBI" id="CHEBI:16526"/>
        <dbReference type="ChEBI" id="CHEBI:64479"/>
        <dbReference type="ChEBI" id="CHEBI:78449"/>
        <dbReference type="ChEBI" id="CHEBI:78483"/>
        <dbReference type="ChEBI" id="CHEBI:78487"/>
    </reaction>
    <physiologicalReaction direction="left-to-right" evidence="34">
        <dbReference type="Rhea" id="RHEA:41917"/>
    </physiologicalReaction>
</comment>
<keyword evidence="5" id="KW-0597">Phosphoprotein</keyword>
<evidence type="ECO:0000256" key="11">
    <source>
        <dbReference type="ARBA" id="ARBA00023268"/>
    </source>
</evidence>
<dbReference type="InterPro" id="IPR016036">
    <property type="entry name" value="Malonyl_transacylase_ACP-bd"/>
</dbReference>
<dbReference type="SMART" id="SM00824">
    <property type="entry name" value="PKS_TE"/>
    <property type="match status" value="1"/>
</dbReference>
<evidence type="ECO:0000256" key="54">
    <source>
        <dbReference type="SAM" id="MobiDB-lite"/>
    </source>
</evidence>
<dbReference type="SUPFAM" id="SSF50129">
    <property type="entry name" value="GroES-like"/>
    <property type="match status" value="1"/>
</dbReference>
<feature type="region of interest" description="N-terminal hotdog fold" evidence="53">
    <location>
        <begin position="891"/>
        <end position="1015"/>
    </location>
</feature>
<dbReference type="SUPFAM" id="SSF52151">
    <property type="entry name" value="FabD/lysophospholipase-like"/>
    <property type="match status" value="3"/>
</dbReference>
<comment type="catalytic activity">
    <reaction evidence="44">
        <text>(2E)-octadecenoyl-[ACP] + NADPH + H(+) = octadecanoyl-[ACP] + NADP(+)</text>
        <dbReference type="Rhea" id="RHEA:41928"/>
        <dbReference type="Rhea" id="RHEA-COMP:9655"/>
        <dbReference type="Rhea" id="RHEA-COMP:9656"/>
        <dbReference type="ChEBI" id="CHEBI:15378"/>
        <dbReference type="ChEBI" id="CHEBI:57783"/>
        <dbReference type="ChEBI" id="CHEBI:58349"/>
        <dbReference type="ChEBI" id="CHEBI:78489"/>
        <dbReference type="ChEBI" id="CHEBI:78495"/>
    </reaction>
    <physiologicalReaction direction="left-to-right" evidence="44">
        <dbReference type="Rhea" id="RHEA:41929"/>
    </physiologicalReaction>
</comment>
<dbReference type="InterPro" id="IPR015083">
    <property type="entry name" value="NorB/c/GfsB-D-like_docking"/>
</dbReference>
<dbReference type="Gene3D" id="1.10.1200.10">
    <property type="entry name" value="ACP-like"/>
    <property type="match status" value="3"/>
</dbReference>
<dbReference type="SMART" id="SM00822">
    <property type="entry name" value="PKS_KR"/>
    <property type="match status" value="3"/>
</dbReference>
<feature type="region of interest" description="Disordered" evidence="54">
    <location>
        <begin position="2961"/>
        <end position="2987"/>
    </location>
</feature>
<dbReference type="GO" id="GO:0141148">
    <property type="term" value="F:enoyl-[acyl-carrier-protein] reductase (NADPH) activity"/>
    <property type="evidence" value="ECO:0007669"/>
    <property type="project" value="UniProtKB-EC"/>
</dbReference>
<organism evidence="58 59">
    <name type="scientific">Streptomyces globosus</name>
    <dbReference type="NCBI Taxonomy" id="68209"/>
    <lineage>
        <taxon>Bacteria</taxon>
        <taxon>Bacillati</taxon>
        <taxon>Actinomycetota</taxon>
        <taxon>Actinomycetes</taxon>
        <taxon>Kitasatosporales</taxon>
        <taxon>Streptomycetaceae</taxon>
        <taxon>Streptomyces</taxon>
    </lineage>
</organism>
<dbReference type="InterPro" id="IPR049551">
    <property type="entry name" value="PKS_DH_C"/>
</dbReference>
<keyword evidence="9" id="KW-0045">Antibiotic biosynthesis</keyword>
<dbReference type="PROSITE" id="PS50075">
    <property type="entry name" value="CARRIER"/>
    <property type="match status" value="3"/>
</dbReference>
<comment type="catalytic activity">
    <reaction evidence="33">
        <text>acetyl-[ACP] + malonyl-[ACP] + H(+) = 3-oxobutanoyl-[ACP] + holo-[ACP] + CO2</text>
        <dbReference type="Rhea" id="RHEA:41800"/>
        <dbReference type="Rhea" id="RHEA-COMP:9621"/>
        <dbReference type="Rhea" id="RHEA-COMP:9623"/>
        <dbReference type="Rhea" id="RHEA-COMP:9625"/>
        <dbReference type="Rhea" id="RHEA-COMP:9685"/>
        <dbReference type="ChEBI" id="CHEBI:15378"/>
        <dbReference type="ChEBI" id="CHEBI:16526"/>
        <dbReference type="ChEBI" id="CHEBI:64479"/>
        <dbReference type="ChEBI" id="CHEBI:78446"/>
        <dbReference type="ChEBI" id="CHEBI:78449"/>
        <dbReference type="ChEBI" id="CHEBI:78450"/>
    </reaction>
    <physiologicalReaction direction="left-to-right" evidence="33">
        <dbReference type="Rhea" id="RHEA:41801"/>
    </physiologicalReaction>
</comment>
<evidence type="ECO:0000256" key="36">
    <source>
        <dbReference type="ARBA" id="ARBA00048289"/>
    </source>
</evidence>
<comment type="catalytic activity">
    <reaction evidence="48">
        <text>3-oxohexadecanoyl-[ACP] + NADPH + H(+) = (3R)-hydroxyhexadecanoyl-[ACP] + NADP(+)</text>
        <dbReference type="Rhea" id="RHEA:41904"/>
        <dbReference type="Rhea" id="RHEA-COMP:9649"/>
        <dbReference type="Rhea" id="RHEA-COMP:9650"/>
        <dbReference type="ChEBI" id="CHEBI:15378"/>
        <dbReference type="ChEBI" id="CHEBI:57783"/>
        <dbReference type="ChEBI" id="CHEBI:58349"/>
        <dbReference type="ChEBI" id="CHEBI:78478"/>
        <dbReference type="ChEBI" id="CHEBI:78480"/>
    </reaction>
    <physiologicalReaction direction="left-to-right" evidence="48">
        <dbReference type="Rhea" id="RHEA:41905"/>
    </physiologicalReaction>
</comment>
<comment type="function">
    <text evidence="22">Fatty acid synthetase is a multifunctional enzyme that catalyzes the de novo biosynthesis of long-chain saturated fatty acids starting from acetyl-CoA and malonyl-CoA in the presence of NADPH. This multifunctional protein contains 7 catalytic activities and a site for the binding of the prosthetic group 4'-phosphopantetheine of the acyl carrier protein ([ACP]) domain.</text>
</comment>
<protein>
    <submittedName>
        <fullName evidence="58">Polyketide synthase</fullName>
    </submittedName>
</protein>
<dbReference type="InterPro" id="IPR014031">
    <property type="entry name" value="Ketoacyl_synth_C"/>
</dbReference>
<comment type="catalytic activity">
    <reaction evidence="52">
        <text>octanoyl-[ACP] + malonyl-[ACP] + H(+) = 3-oxodecanoyl-[ACP] + holo-[ACP] + CO2</text>
        <dbReference type="Rhea" id="RHEA:41852"/>
        <dbReference type="Rhea" id="RHEA-COMP:9623"/>
        <dbReference type="Rhea" id="RHEA-COMP:9636"/>
        <dbReference type="Rhea" id="RHEA-COMP:9637"/>
        <dbReference type="Rhea" id="RHEA-COMP:9685"/>
        <dbReference type="ChEBI" id="CHEBI:15378"/>
        <dbReference type="ChEBI" id="CHEBI:16526"/>
        <dbReference type="ChEBI" id="CHEBI:64479"/>
        <dbReference type="ChEBI" id="CHEBI:78449"/>
        <dbReference type="ChEBI" id="CHEBI:78463"/>
        <dbReference type="ChEBI" id="CHEBI:78464"/>
    </reaction>
    <physiologicalReaction direction="left-to-right" evidence="52">
        <dbReference type="Rhea" id="RHEA:41853"/>
    </physiologicalReaction>
</comment>
<dbReference type="SUPFAM" id="SSF47336">
    <property type="entry name" value="ACP-like"/>
    <property type="match status" value="2"/>
</dbReference>
<dbReference type="InterPro" id="IPR016035">
    <property type="entry name" value="Acyl_Trfase/lysoPLipase"/>
</dbReference>
<evidence type="ECO:0000256" key="17">
    <source>
        <dbReference type="ARBA" id="ARBA00023394"/>
    </source>
</evidence>
<comment type="catalytic activity">
    <reaction evidence="50">
        <text>butanoyl-[ACP] + malonyl-[ACP] + H(+) = 3-oxohexanoyl-[ACP] + holo-[ACP] + CO2</text>
        <dbReference type="Rhea" id="RHEA:41820"/>
        <dbReference type="Rhea" id="RHEA-COMP:9623"/>
        <dbReference type="Rhea" id="RHEA-COMP:9628"/>
        <dbReference type="Rhea" id="RHEA-COMP:9629"/>
        <dbReference type="Rhea" id="RHEA-COMP:9685"/>
        <dbReference type="ChEBI" id="CHEBI:15378"/>
        <dbReference type="ChEBI" id="CHEBI:16526"/>
        <dbReference type="ChEBI" id="CHEBI:64479"/>
        <dbReference type="ChEBI" id="CHEBI:78449"/>
        <dbReference type="ChEBI" id="CHEBI:78454"/>
        <dbReference type="ChEBI" id="CHEBI:78456"/>
    </reaction>
    <physiologicalReaction direction="left-to-right" evidence="50">
        <dbReference type="Rhea" id="RHEA:41821"/>
    </physiologicalReaction>
</comment>
<feature type="compositionally biased region" description="Polar residues" evidence="54">
    <location>
        <begin position="453"/>
        <end position="466"/>
    </location>
</feature>
<dbReference type="Gene3D" id="3.40.47.10">
    <property type="match status" value="3"/>
</dbReference>
<dbReference type="Proteomes" id="UP000252004">
    <property type="component" value="Chromosome"/>
</dbReference>
<evidence type="ECO:0000256" key="53">
    <source>
        <dbReference type="PROSITE-ProRule" id="PRU01363"/>
    </source>
</evidence>
<evidence type="ECO:0000256" key="47">
    <source>
        <dbReference type="ARBA" id="ARBA00049263"/>
    </source>
</evidence>
<evidence type="ECO:0000256" key="8">
    <source>
        <dbReference type="ARBA" id="ARBA00022898"/>
    </source>
</evidence>
<dbReference type="Pfam" id="PF08659">
    <property type="entry name" value="KR"/>
    <property type="match status" value="3"/>
</dbReference>
<evidence type="ECO:0000256" key="35">
    <source>
        <dbReference type="ARBA" id="ARBA00048281"/>
    </source>
</evidence>
<evidence type="ECO:0000256" key="52">
    <source>
        <dbReference type="ARBA" id="ARBA00049533"/>
    </source>
</evidence>
<dbReference type="CDD" id="cd08956">
    <property type="entry name" value="KR_3_FAS_SDR_x"/>
    <property type="match status" value="2"/>
</dbReference>
<dbReference type="InterPro" id="IPR006162">
    <property type="entry name" value="Ppantetheine_attach_site"/>
</dbReference>
<comment type="catalytic activity">
    <reaction evidence="27">
        <text>tetradecanoyl-[ACP] + malonyl-[ACP] + H(+) = 3-oxohexadecanoyl-[ACP] + holo-[ACP] + CO2</text>
        <dbReference type="Rhea" id="RHEA:41900"/>
        <dbReference type="Rhea" id="RHEA-COMP:9623"/>
        <dbReference type="Rhea" id="RHEA-COMP:9648"/>
        <dbReference type="Rhea" id="RHEA-COMP:9649"/>
        <dbReference type="Rhea" id="RHEA-COMP:9685"/>
        <dbReference type="ChEBI" id="CHEBI:15378"/>
        <dbReference type="ChEBI" id="CHEBI:16526"/>
        <dbReference type="ChEBI" id="CHEBI:64479"/>
        <dbReference type="ChEBI" id="CHEBI:78449"/>
        <dbReference type="ChEBI" id="CHEBI:78477"/>
        <dbReference type="ChEBI" id="CHEBI:78478"/>
    </reaction>
    <physiologicalReaction direction="left-to-right" evidence="27">
        <dbReference type="Rhea" id="RHEA:41901"/>
    </physiologicalReaction>
</comment>
<comment type="catalytic activity">
    <reaction evidence="14">
        <text>(3R)-hydroxydodecanoyl-[ACP] = (2E)-dodecenoyl-[ACP] + H2O</text>
        <dbReference type="Rhea" id="RHEA:41876"/>
        <dbReference type="Rhea" id="RHEA-COMP:9642"/>
        <dbReference type="Rhea" id="RHEA-COMP:9643"/>
        <dbReference type="ChEBI" id="CHEBI:15377"/>
        <dbReference type="ChEBI" id="CHEBI:78470"/>
        <dbReference type="ChEBI" id="CHEBI:78472"/>
    </reaction>
    <physiologicalReaction direction="left-to-right" evidence="14">
        <dbReference type="Rhea" id="RHEA:41877"/>
    </physiologicalReaction>
</comment>
<dbReference type="Gene3D" id="3.40.50.720">
    <property type="entry name" value="NAD(P)-binding Rossmann-like Domain"/>
    <property type="match status" value="3"/>
</dbReference>
<evidence type="ECO:0000259" key="57">
    <source>
        <dbReference type="PROSITE" id="PS52019"/>
    </source>
</evidence>
<dbReference type="Gene3D" id="3.30.70.3290">
    <property type="match status" value="3"/>
</dbReference>
<dbReference type="CDD" id="cd00833">
    <property type="entry name" value="PKS"/>
    <property type="match status" value="3"/>
</dbReference>
<dbReference type="NCBIfam" id="NF045894">
    <property type="entry name" value="PKS_plus_SDR"/>
    <property type="match status" value="1"/>
</dbReference>
<evidence type="ECO:0000256" key="13">
    <source>
        <dbReference type="ARBA" id="ARBA00023332"/>
    </source>
</evidence>
<feature type="domain" description="Ketosynthase family 3 (KS3)" evidence="56">
    <location>
        <begin position="33"/>
        <end position="455"/>
    </location>
</feature>
<keyword evidence="59" id="KW-1185">Reference proteome</keyword>
<keyword evidence="4" id="KW-0596">Phosphopantetheine</keyword>
<dbReference type="InterPro" id="IPR014043">
    <property type="entry name" value="Acyl_transferase_dom"/>
</dbReference>
<dbReference type="SUPFAM" id="SSF53474">
    <property type="entry name" value="alpha/beta-Hydrolases"/>
    <property type="match status" value="1"/>
</dbReference>
<feature type="domain" description="Ketosynthase family 3 (KS3)" evidence="56">
    <location>
        <begin position="3175"/>
        <end position="3601"/>
    </location>
</feature>
<dbReference type="SUPFAM" id="SSF51735">
    <property type="entry name" value="NAD(P)-binding Rossmann-fold domains"/>
    <property type="match status" value="6"/>
</dbReference>
<comment type="catalytic activity">
    <reaction evidence="24">
        <text>hexanoyl-[ACP] + malonyl-[ACP] + H(+) = 3-oxooctanoyl-[ACP] + holo-[ACP] + CO2</text>
        <dbReference type="Rhea" id="RHEA:41836"/>
        <dbReference type="Rhea" id="RHEA-COMP:9623"/>
        <dbReference type="Rhea" id="RHEA-COMP:9632"/>
        <dbReference type="Rhea" id="RHEA-COMP:9633"/>
        <dbReference type="Rhea" id="RHEA-COMP:9685"/>
        <dbReference type="ChEBI" id="CHEBI:15378"/>
        <dbReference type="ChEBI" id="CHEBI:16526"/>
        <dbReference type="ChEBI" id="CHEBI:64479"/>
        <dbReference type="ChEBI" id="CHEBI:78449"/>
        <dbReference type="ChEBI" id="CHEBI:78459"/>
        <dbReference type="ChEBI" id="CHEBI:78460"/>
    </reaction>
    <physiologicalReaction direction="left-to-right" evidence="24">
        <dbReference type="Rhea" id="RHEA:41837"/>
    </physiologicalReaction>
</comment>
<evidence type="ECO:0000256" key="49">
    <source>
        <dbReference type="ARBA" id="ARBA00049422"/>
    </source>
</evidence>
<dbReference type="InterPro" id="IPR020843">
    <property type="entry name" value="ER"/>
</dbReference>
<sequence length="5344" mass="551820">MSNDSKLVDYLKWVTADLHQTRQRLLEVESEKQEPIAIVGMSCRLPGGVRSPEDLWRLVTEGRDGISPFPTDRGWNLEALSGDGNGSSASVEGGFVDAAAFDADFFGISPREAMAMDPQQRLLLETSWEAFERAGIDPATLRGSRTGVFVGTAGVDYVGVVMNSLEDVEGHATTGLTASVLSGRISYAFGLEGPAVTLDTACSSSLVALHVAAHALRSGECTMALAGGVTVLSTPMSFSGFSRQGGLAGDGRCKAFADAADGTGWSEGVGVLVLERLSDARRNGHEVLAVVRGSAVNQDGASNGLTAPNGPSQQRVIRQALASAGLSPADVDVVEGHGTGTPLGDPIEAQALLATYGENRAEGRPLLLGSLKSNIGHTQAAAGVAGVIKMVMAMREGVLPRTLHVDKPTTHVDWSAGEVSLLTEQTDWPATGRPRRAAVSAFGISGTNAHTIIEQSPTAESEPTGSTEPAEPAVTPAVAPWVVSAKSPAALDAQLVRLGAAPGKSATDVGYSLAARRASLTHRAVLVDGVEVARGVAGDRSVAFLFSGQGSQRLGMGRELYARFPVFAAAFDAVCAELDVPVRDVVWGGDEAALNGTTCAQAALFAVEVALFRLVESLGVRPGFVAGHSVGEVAAAHVAGVLSLADACVLVSARGRLMQALPGGGAMVAVQATEEEVAPLLGEFVSVAAVNGPSAVVVSGAEVAVEAVRTHFEALGRKTTRLRVSHAFHSPLMDPMLDEFRAVVSGLSFSAPEIAMATDADLVCDPEYWVRHVRETVRFADVVRSLVEQGVDAFLELGPDGSLCALAQLSVEAEVAVPVLRKGRGEERALVDGLARLYCAGVAVDWARLYDGTGARGVDLPTYAFQHERYWPRPALPVGDVAGAGLRPAEHPLLGAAVFLAGSDGTVLTGRLSCASQPWLAEHVVDGQVVFPATGLLELALRAADQVGCGRVQELTHTEPLVLAMDGAVAVQVWVGAPDENGGRPVTLHSRREQDSDAEWTEHAAGVLVTGSPAVVTDAHGAEAEFVLSGEVAREADRFGLHPALLAEVVRAAAEDRELVPVAWRGVSLHAAGASAVRARIGRTAEDCVSLVLVDAEGAPVLSVAELRLGALAMPVETVPGRDGLLRLEWTPADLSGGSAVDDAALTVFSVESGVSPEAVHAACARALAAVQELLAGPDGSRLAFVTRGAVSGADLAGAAVWGLVRAAESENPGRFLLVDVDDDSELSLAQVLAAGESQVLVRGGVAHVGRLARLGRDAGVVGSPLGDGTVLVTGGTGGLGREVARHLVSVHGVRSLLLVSRRGLDAPGAVELRDELVASGADVSVVACDVADRDALAEVLAGVGLSAVVHAAGVLDDGVVTSLTAERLSGVLRPKVDAAWHLHELTQGLDLSAFVLFSSVSGVMGSAGQGNYAAANVFLDALAAYRRGLGLAGQSLAWGAWAPSGGMTATLSEADRQRIAASGVPPLSVEQGLALLDAAMATDLPYLVPLGRLATGTGARLRGDVPTMFRGLVRGGRRMAATTAGGAATAVALAARLWELREAERTRTVVEMVRTEAAAVLGHASAQTIGADRDFHDLGLDSLTALELRNRLTEATGLRLPATLVFDYPTPTALATHLLAELLDENGDVRLPAAVATGAADDPIAIVGMACRLPGGIDSPEDLWDLVLEGREGIADFPTDRGWDLDTLLGAGSGPDGRGRSATAKGGFLHGVAEFDAGFFGISPREALAMDPQQRLLLETSWEAVERAAIDPNTLRGSATGVFVGTGGQDYLTLVMNSTEDIEGHAGTGLAASVVSGRVSYTLGLEGPAVTVDTACSSSLVAIHLAAQSLRTGESSLALAGGVTVMSSSLGFPGFTRQGGLATDGRCKAYADAADGTGWSEGVGVLVLERLSDARRNGHQVLALVRGSAVNQDGASNGLTAPNGPAQQRVIRQALANAGLTPADVDVVEGHGTGTTLGDPIEAQALLATYGRERGEGGRPLLLGSLKSNIGHTQAAAGVAGVIKMVMAMRHSTAPRTLHVDAPSTHVDWSAGDVRLLSETTPWPSVDRPRRAAVSAFGISGTNAHTIIEQAPPADAPDADPSALPAVAPWVVSGTSETALDAQIDRLTAHAGALPALDVAYSLAAGRGVFEHRAVLVDGAEIARAAAAESRITAVLFSGQGSQRLGMGRELYARFPVFAEAFDAVSAALDEHLDRPVRTVVWGEDEDTLNGTAYAQAGLFATEVALYRLVESLGVEPGFVAGHSVGEIAAAHVAGVFGLADACALVAARGRLMQALPEGGAMTAVQATEEELRALLDTDTLPETVSIAAVNGPSSVVVSGAADAVARIGAHFEAAGRKATRLRVSHAFHSPLMDPMLDGFRAVAARIAYAEPQLALVSNLTGAVAGPGLVTTPDYWVRHVRETVRFADGIGALREAGVSAFLELGPDGILTAATRTALGAQDDVCVAVPALRAGRPEERVLVEALARLHVNGVRVDWTRLFEGTAARTVDLPTYAFQRTRHWPQTGSAVPTADTTRADSADAEFWTAVESGDLAALATDLRVDGDALGAVLPALSDWRRHRRDQALLDALRFHETWQPLGAVAEGRPAGTWLVVTPAEGADDGWTAAVREAAGPDALHLTVEAGTDRTSLAATLRRLTHPAAGFAGVLALPAPAPAEAAAATAVLFQALADAGITAPLWCATRGAVAVARTEDLPSPAQAGIWGLGRVAALEHPQRWGGLIDLPETLGARAARRLSAVLAGLDGEDQIAVRDSAVYVRRLVPAPAGSPDAGWQPAAAHADGTVLVTGGTGGRGSRTARWLAAAGVRHLLLVGRRGPAAPGSAELVAELRALGAEATVVACDTADRDALAAVLAAVPAEHPLTAVVHAAGTVDDGVLDDLTPQRLTAVHRAKALTALHLDELTQGLDLSAFVLFSSVAGAVGTPGRAAAAAANAVLDALAQQRHARGLPATSLAWGAWMDGEPAAGEPVEPGTADRGPASAEAGAPGARRTAAPAVHPELALAALRQAVTRPAPTLIMLDLRQPQILDTLVGLRGNPLLAGLPAARQALAAAETAREDISSQAHELTLRLRALPSADRPTLVTDLVRTHVAAVLGHTGKAAVAADRKFRDLGFDSLTAVDLSARLGLATGVKLSATAVYDYPTATALARHLLGELLDEQKPDGTDAAAPRTAADDDPIAIIGMACRLPGGVRTPEDLWQLVSTGGDGIEPFPTDRGWDLAALRSGDRDGRGRSATLEAGFVPGVADFDAGFFGISPREAMAMDPQQRLLLETSWEAVERAGIAPDTLHGSRTGVFVGTSGLDYATLMMNSREDIGAHAGTGLASSVLSGRVSYVLGLEGPAVTVDTACSSSLVALHSAGQALRAGECSLALAGGVTVMATPVGFTGMTVQGGIAADGRCKAYSDAADGTNWSEGVGMLVLERLSDARANGHEVLALVRGSAVNQDGASNGITAPNGPSQQRVIRQALAAAGLTPADVDAVEGHGTGTALGDPIEAQALLATYGQGRDPERPLLLGSLKSNIGHTQAAAGVAGVIKTVLALRHGLLPKSLHIDEPSTHVDWTAGAIDLLTEARPWPRTDRPRRAGVSSFGISGTNAHTIIEQAPSGATPPAGTEADAPPAAPLVRPSAVPWPVSGATPAALDEQLARLTAHAEGRDPLDIGHSLATTRSTFAHRAVLVDGTEAARGEAAAHTTAFLFSGQGAQRLGMGRELYDRFPVFADAFDAVCEELDPRLERPVREVVWGDDAEAADRTEYAQTGLFAVEVALFRLLTSLGVRPDFVAGHSVGEIAAAHVAGVLSLADACTLVAARGRLMQALPEGGTMAALQATEDEVRPLLTARVAVAAVNAPSSVVVSGAADAVEAVRDHIERMGRRTKRLRVSHAFHSPLMDPMLDEFRAVVTGLAFAEPAVPLVSTLTGAQAGAEQLRDPAYWVRHVRETVRFADAVRALRDAGASAFLEVGPDGTLAALAPQSLDEDTGHCVCVSSLRADQPEESALVTALARLYVSGVAVDWPRIFDGTGAHTTALPTYAFRHDRYWPRPAPLSGDVTSAGLVPAAHPLLGAAVPLAGSDGALFTSRLSLRVHPWLLDHRTGGAARFPATAFLELAVQAGDQVGCGHLKEFTVTAPLPLDGGTEPVIQVWVGAPDEDSGDRSVACYARPGDAAPEEPWTRHAAGTLTAQPFTPPQAPLVWPPAGAAAVDLDGFYGDGAPGPVFQGLHAAWLHGEEVFAEVRLAGETADDARWFGLHPALSAAALHGAALLGLGDEDRLPQPRAWQGLTLHAGGASVLRVRLTRSGEDTVAVGAYDAEGAPVLSAESVTLSAAAEAGTGTARATDREPLFHIEWIPADTDGADTAAPDARALGADDPYGLGSRTATLAELAAPGANVPDLAVVRLPECTGGDVPAAVHALTGQVLALVREWLDGERFAASRLVFVTRRAVRATDGDTVTDLTGGAAWGLVRSANSEHPDRFVLLDTERDTDVTDALPLLAGPLAAGEAQFAVRDGVLRVGRLARLATAPSLLPPAGQAWRLAPADGGAAGDLRLEPCPDAARQLADDEVRVAVAAAGLTGETADGPAARIAGTVSATGPGVHGLRVGDRVTSLRAVPAGPVAVLEESGLAPVPHGRTWEQAAAAPAAPAASYDIRHARAALRARTPEGGPLDGTVLTMPPVWNPEGTVLVTGGTGALGRHLARRLAARGVRHLLLTSRRGPAAPGAAELAAELESLGVDVTVAACDTADREAAAALIAAVPAAHPLTAVIHTAGVLDDGVITSLTPARLSDVLRPKVDAAWHLHELTQGLDLAAFVTFSSIAGVMGSPGQGNYAAANSFLDTLADHRAALGLPGTSLAWGPWVQDDGMTSELSDTDMRRMQSGGMPPLSIDQGLALFEAALGSAEPLVIPIGLTGAGMRPQGEVPPLFRGLVRTTRRTAANSAGGKDAAADLARRLLALGEKDRLRYLTDLVRTEAATVLGHASADAVEADRDFYELGFDSLTAVELRNKLAACTGMRLSATVVFDNKTPADLAGWLRGELAQQARAEDGTGATLALPSGEADPGSLENLFTSALADGKAAEAQRMLVAVAALRPSFEASAELEDLPYASTLAEGPAAPKLICISAPTANAGVHQYARLAAHFRGKREVAALPLVGFETGERLPATPEVATRVIAESALRAAEGKPFALVGHSSGGSFAYAAAGLLEHTWGIRPAAVVLLDTYSFQHKDDEGIDYQGMMRLNFGATGPQARADEGPVVRLSSARLSAMGRWMVLLSRLQVQHTSAPVLLVKCAKQLFGADDRPIEQQPSAERAPLVAGAHERPVDADHLSVIREDSAQTAQIMEEWLTAHARTGRG</sequence>
<evidence type="ECO:0000256" key="40">
    <source>
        <dbReference type="ARBA" id="ARBA00048650"/>
    </source>
</evidence>
<evidence type="ECO:0000256" key="41">
    <source>
        <dbReference type="ARBA" id="ARBA00048691"/>
    </source>
</evidence>
<dbReference type="RefSeq" id="WP_114055377.1">
    <property type="nucleotide sequence ID" value="NZ_CP030862.1"/>
</dbReference>
<comment type="catalytic activity">
    <reaction evidence="19">
        <text>(3R)-hydroxyoctadecanoyl-[ACP] = (2E)-octadecenoyl-[ACP] + H2O</text>
        <dbReference type="Rhea" id="RHEA:41924"/>
        <dbReference type="Rhea" id="RHEA-COMP:9654"/>
        <dbReference type="Rhea" id="RHEA-COMP:9655"/>
        <dbReference type="ChEBI" id="CHEBI:15377"/>
        <dbReference type="ChEBI" id="CHEBI:78488"/>
        <dbReference type="ChEBI" id="CHEBI:78489"/>
    </reaction>
    <physiologicalReaction direction="left-to-right" evidence="19">
        <dbReference type="Rhea" id="RHEA:41925"/>
    </physiologicalReaction>
</comment>
<comment type="catalytic activity">
    <reaction evidence="20">
        <text>(3R)-hydroxyhexadecanoyl-[ACP] = (2E)-hexadecenoyl-[ACP] + H2O</text>
        <dbReference type="Rhea" id="RHEA:41908"/>
        <dbReference type="Rhea" id="RHEA-COMP:9650"/>
        <dbReference type="Rhea" id="RHEA-COMP:9651"/>
        <dbReference type="ChEBI" id="CHEBI:15377"/>
        <dbReference type="ChEBI" id="CHEBI:78480"/>
        <dbReference type="ChEBI" id="CHEBI:78481"/>
    </reaction>
    <physiologicalReaction direction="left-to-right" evidence="20">
        <dbReference type="Rhea" id="RHEA:41909"/>
    </physiologicalReaction>
</comment>
<comment type="catalytic activity">
    <reaction evidence="18">
        <text>(3R)-hydroxytetradecanoyl-[ACP] = (2E)-tetradecenoyl-[ACP] + H2O</text>
        <dbReference type="Rhea" id="RHEA:41892"/>
        <dbReference type="Rhea" id="RHEA-COMP:9646"/>
        <dbReference type="Rhea" id="RHEA-COMP:9647"/>
        <dbReference type="ChEBI" id="CHEBI:15377"/>
        <dbReference type="ChEBI" id="CHEBI:78474"/>
        <dbReference type="ChEBI" id="CHEBI:78475"/>
    </reaction>
    <physiologicalReaction direction="left-to-right" evidence="18">
        <dbReference type="Rhea" id="RHEA:41893"/>
    </physiologicalReaction>
</comment>
<dbReference type="InterPro" id="IPR050091">
    <property type="entry name" value="PKS_NRPS_Biosynth_Enz"/>
</dbReference>
<keyword evidence="6" id="KW-0808">Transferase</keyword>
<evidence type="ECO:0000256" key="4">
    <source>
        <dbReference type="ARBA" id="ARBA00022450"/>
    </source>
</evidence>
<evidence type="ECO:0000256" key="43">
    <source>
        <dbReference type="ARBA" id="ARBA00048935"/>
    </source>
</evidence>
<dbReference type="SMART" id="SM00826">
    <property type="entry name" value="PKS_DH"/>
    <property type="match status" value="2"/>
</dbReference>
<evidence type="ECO:0000256" key="18">
    <source>
        <dbReference type="ARBA" id="ARBA00023398"/>
    </source>
</evidence>
<feature type="region of interest" description="N-terminal hotdog fold" evidence="53">
    <location>
        <begin position="4056"/>
        <end position="4182"/>
    </location>
</feature>
<keyword evidence="8" id="KW-0663">Pyridoxal phosphate</keyword>
<evidence type="ECO:0000256" key="22">
    <source>
        <dbReference type="ARBA" id="ARBA00023442"/>
    </source>
</evidence>
<dbReference type="PROSITE" id="PS52019">
    <property type="entry name" value="PKS_MFAS_DH"/>
    <property type="match status" value="2"/>
</dbReference>
<dbReference type="InterPro" id="IPR029058">
    <property type="entry name" value="AB_hydrolase_fold"/>
</dbReference>
<dbReference type="InterPro" id="IPR013968">
    <property type="entry name" value="PKS_KR"/>
</dbReference>
<evidence type="ECO:0000256" key="16">
    <source>
        <dbReference type="ARBA" id="ARBA00023388"/>
    </source>
</evidence>
<dbReference type="FunFam" id="3.40.47.10:FF:000019">
    <property type="entry name" value="Polyketide synthase type I"/>
    <property type="match status" value="3"/>
</dbReference>
<evidence type="ECO:0000256" key="38">
    <source>
        <dbReference type="ARBA" id="ARBA00048506"/>
    </source>
</evidence>
<dbReference type="PROSITE" id="PS00012">
    <property type="entry name" value="PHOSPHOPANTETHEINE"/>
    <property type="match status" value="3"/>
</dbReference>
<reference evidence="58 59" key="1">
    <citation type="submission" date="2018-01" db="EMBL/GenBank/DDBJ databases">
        <title>Draft genome Sequence of streptomyces globosus LZH-48.</title>
        <authorList>
            <person name="Ran K."/>
            <person name="Li Z."/>
            <person name="Wei S."/>
            <person name="Dong R."/>
        </authorList>
    </citation>
    <scope>NUCLEOTIDE SEQUENCE [LARGE SCALE GENOMIC DNA]</scope>
    <source>
        <strain evidence="58 59">LZH-48</strain>
    </source>
</reference>
<dbReference type="InterPro" id="IPR049552">
    <property type="entry name" value="PKS_DH_N"/>
</dbReference>
<dbReference type="InterPro" id="IPR011032">
    <property type="entry name" value="GroES-like_sf"/>
</dbReference>
<dbReference type="InterPro" id="IPR042104">
    <property type="entry name" value="PKS_dehydratase_sf"/>
</dbReference>
<evidence type="ECO:0000313" key="59">
    <source>
        <dbReference type="Proteomes" id="UP000252004"/>
    </source>
</evidence>
<evidence type="ECO:0000256" key="1">
    <source>
        <dbReference type="ARBA" id="ARBA00001957"/>
    </source>
</evidence>
<dbReference type="PANTHER" id="PTHR43775">
    <property type="entry name" value="FATTY ACID SYNTHASE"/>
    <property type="match status" value="1"/>
</dbReference>
<evidence type="ECO:0000256" key="48">
    <source>
        <dbReference type="ARBA" id="ARBA00049414"/>
    </source>
</evidence>
<dbReference type="Pfam" id="PF16197">
    <property type="entry name" value="KAsynt_C_assoc"/>
    <property type="match status" value="3"/>
</dbReference>
<evidence type="ECO:0000256" key="50">
    <source>
        <dbReference type="ARBA" id="ARBA00049449"/>
    </source>
</evidence>
<evidence type="ECO:0000256" key="23">
    <source>
        <dbReference type="ARBA" id="ARBA00047300"/>
    </source>
</evidence>
<comment type="catalytic activity">
    <reaction evidence="43">
        <text>3-oxotetradecanoyl-[ACP] + NADPH + H(+) = (3R)-hydroxytetradecanoyl-[ACP] + NADP(+)</text>
        <dbReference type="Rhea" id="RHEA:41888"/>
        <dbReference type="Rhea" id="RHEA-COMP:9645"/>
        <dbReference type="Rhea" id="RHEA-COMP:9646"/>
        <dbReference type="ChEBI" id="CHEBI:15378"/>
        <dbReference type="ChEBI" id="CHEBI:57783"/>
        <dbReference type="ChEBI" id="CHEBI:58349"/>
        <dbReference type="ChEBI" id="CHEBI:78473"/>
        <dbReference type="ChEBI" id="CHEBI:78474"/>
    </reaction>
    <physiologicalReaction direction="left-to-right" evidence="43">
        <dbReference type="Rhea" id="RHEA:41889"/>
    </physiologicalReaction>
</comment>
<dbReference type="InterPro" id="IPR016039">
    <property type="entry name" value="Thiolase-like"/>
</dbReference>
<dbReference type="CDD" id="cd08952">
    <property type="entry name" value="KR_1_SDR_x"/>
    <property type="match status" value="1"/>
</dbReference>
<comment type="catalytic activity">
    <reaction evidence="51">
        <text>(2E)-decenoyl-[ACP] + NADPH + H(+) = decanoyl-[ACP] + NADP(+)</text>
        <dbReference type="Rhea" id="RHEA:41864"/>
        <dbReference type="Rhea" id="RHEA-COMP:9639"/>
        <dbReference type="Rhea" id="RHEA-COMP:9640"/>
        <dbReference type="ChEBI" id="CHEBI:15378"/>
        <dbReference type="ChEBI" id="CHEBI:57783"/>
        <dbReference type="ChEBI" id="CHEBI:58349"/>
        <dbReference type="ChEBI" id="CHEBI:78467"/>
        <dbReference type="ChEBI" id="CHEBI:78468"/>
    </reaction>
    <physiologicalReaction direction="left-to-right" evidence="51">
        <dbReference type="Rhea" id="RHEA:41865"/>
    </physiologicalReaction>
</comment>
<dbReference type="PROSITE" id="PS00606">
    <property type="entry name" value="KS3_1"/>
    <property type="match status" value="3"/>
</dbReference>
<evidence type="ECO:0000256" key="26">
    <source>
        <dbReference type="ARBA" id="ARBA00047440"/>
    </source>
</evidence>
<evidence type="ECO:0000256" key="25">
    <source>
        <dbReference type="ARBA" id="ARBA00047400"/>
    </source>
</evidence>
<dbReference type="Gene3D" id="3.40.366.10">
    <property type="entry name" value="Malonyl-Coenzyme A Acyl Carrier Protein, domain 2"/>
    <property type="match status" value="3"/>
</dbReference>
<comment type="catalytic activity">
    <reaction evidence="47">
        <text>3-oxododecanoyl-[ACP] + NADPH + H(+) = (3R)-hydroxydodecanoyl-[ACP] + NADP(+)</text>
        <dbReference type="Rhea" id="RHEA:41872"/>
        <dbReference type="Rhea" id="RHEA-COMP:9641"/>
        <dbReference type="Rhea" id="RHEA-COMP:9642"/>
        <dbReference type="ChEBI" id="CHEBI:15378"/>
        <dbReference type="ChEBI" id="CHEBI:57783"/>
        <dbReference type="ChEBI" id="CHEBI:58349"/>
        <dbReference type="ChEBI" id="CHEBI:78469"/>
        <dbReference type="ChEBI" id="CHEBI:78470"/>
    </reaction>
    <physiologicalReaction direction="left-to-right" evidence="47">
        <dbReference type="Rhea" id="RHEA:41873"/>
    </physiologicalReaction>
</comment>
<evidence type="ECO:0000256" key="24">
    <source>
        <dbReference type="ARBA" id="ARBA00047394"/>
    </source>
</evidence>
<dbReference type="Pfam" id="PF00975">
    <property type="entry name" value="Thioesterase"/>
    <property type="match status" value="1"/>
</dbReference>
<comment type="catalytic activity">
    <reaction evidence="38">
        <text>a fatty acyl-[ACP] + malonyl-[ACP] + H(+) = a 3-oxoacyl-[ACP] + holo-[ACP] + CO2</text>
        <dbReference type="Rhea" id="RHEA:22836"/>
        <dbReference type="Rhea" id="RHEA-COMP:9623"/>
        <dbReference type="Rhea" id="RHEA-COMP:9685"/>
        <dbReference type="Rhea" id="RHEA-COMP:9916"/>
        <dbReference type="Rhea" id="RHEA-COMP:14125"/>
        <dbReference type="ChEBI" id="CHEBI:15378"/>
        <dbReference type="ChEBI" id="CHEBI:16526"/>
        <dbReference type="ChEBI" id="CHEBI:64479"/>
        <dbReference type="ChEBI" id="CHEBI:78449"/>
        <dbReference type="ChEBI" id="CHEBI:78776"/>
        <dbReference type="ChEBI" id="CHEBI:138651"/>
        <dbReference type="EC" id="2.3.1.41"/>
    </reaction>
    <physiologicalReaction direction="left-to-right" evidence="38">
        <dbReference type="Rhea" id="RHEA:22837"/>
    </physiologicalReaction>
</comment>
<evidence type="ECO:0000256" key="44">
    <source>
        <dbReference type="ARBA" id="ARBA00049019"/>
    </source>
</evidence>
<feature type="domain" description="Carrier" evidence="55">
    <location>
        <begin position="4954"/>
        <end position="5029"/>
    </location>
</feature>
<comment type="catalytic activity">
    <reaction evidence="23">
        <text>3-oxooctadecanoyl-[ACP] + NADPH + H(+) = (3R)-hydroxyoctadecanoyl-[ACP] + NADP(+)</text>
        <dbReference type="Rhea" id="RHEA:41920"/>
        <dbReference type="Rhea" id="RHEA-COMP:9653"/>
        <dbReference type="Rhea" id="RHEA-COMP:9654"/>
        <dbReference type="ChEBI" id="CHEBI:15378"/>
        <dbReference type="ChEBI" id="CHEBI:57783"/>
        <dbReference type="ChEBI" id="CHEBI:58349"/>
        <dbReference type="ChEBI" id="CHEBI:78487"/>
        <dbReference type="ChEBI" id="CHEBI:78488"/>
    </reaction>
    <physiologicalReaction direction="left-to-right" evidence="23">
        <dbReference type="Rhea" id="RHEA:41921"/>
    </physiologicalReaction>
</comment>
<evidence type="ECO:0000256" key="5">
    <source>
        <dbReference type="ARBA" id="ARBA00022553"/>
    </source>
</evidence>
<dbReference type="PROSITE" id="PS52004">
    <property type="entry name" value="KS3_2"/>
    <property type="match status" value="3"/>
</dbReference>
<dbReference type="Pfam" id="PF18369">
    <property type="entry name" value="PKS_DE"/>
    <property type="match status" value="1"/>
</dbReference>
<evidence type="ECO:0000256" key="30">
    <source>
        <dbReference type="ARBA" id="ARBA00047810"/>
    </source>
</evidence>
<comment type="pathway">
    <text evidence="3">Lipid metabolism.</text>
</comment>
<dbReference type="InterPro" id="IPR020841">
    <property type="entry name" value="PKS_Beta-ketoAc_synthase_dom"/>
</dbReference>
<evidence type="ECO:0000256" key="15">
    <source>
        <dbReference type="ARBA" id="ARBA00023373"/>
    </source>
</evidence>
<comment type="catalytic activity">
    <reaction evidence="41">
        <text>holo-[ACP] + acetyl-CoA = acetyl-[ACP] + CoA</text>
        <dbReference type="Rhea" id="RHEA:41788"/>
        <dbReference type="Rhea" id="RHEA-COMP:9621"/>
        <dbReference type="Rhea" id="RHEA-COMP:9685"/>
        <dbReference type="ChEBI" id="CHEBI:57287"/>
        <dbReference type="ChEBI" id="CHEBI:57288"/>
        <dbReference type="ChEBI" id="CHEBI:64479"/>
        <dbReference type="ChEBI" id="CHEBI:78446"/>
        <dbReference type="EC" id="2.3.1.38"/>
    </reaction>
    <physiologicalReaction direction="left-to-right" evidence="41">
        <dbReference type="Rhea" id="RHEA:41789"/>
    </physiologicalReaction>
</comment>
<keyword evidence="12" id="KW-0012">Acyltransferase</keyword>
<comment type="catalytic activity">
    <reaction evidence="46">
        <text>(2E)-tetradecenoyl-[ACP] + NADPH + H(+) = tetradecanoyl-[ACP] + NADP(+)</text>
        <dbReference type="Rhea" id="RHEA:41896"/>
        <dbReference type="Rhea" id="RHEA-COMP:9647"/>
        <dbReference type="Rhea" id="RHEA-COMP:9648"/>
        <dbReference type="ChEBI" id="CHEBI:15378"/>
        <dbReference type="ChEBI" id="CHEBI:57783"/>
        <dbReference type="ChEBI" id="CHEBI:58349"/>
        <dbReference type="ChEBI" id="CHEBI:78475"/>
        <dbReference type="ChEBI" id="CHEBI:78477"/>
    </reaction>
    <physiologicalReaction direction="left-to-right" evidence="46">
        <dbReference type="Rhea" id="RHEA:41897"/>
    </physiologicalReaction>
</comment>
<dbReference type="Pfam" id="PF00550">
    <property type="entry name" value="PP-binding"/>
    <property type="match status" value="3"/>
</dbReference>
<comment type="catalytic activity">
    <reaction evidence="36">
        <text>tetradecanoyl-[ACP] + H2O = tetradecanoate + holo-[ACP] + H(+)</text>
        <dbReference type="Rhea" id="RHEA:30123"/>
        <dbReference type="Rhea" id="RHEA-COMP:9648"/>
        <dbReference type="Rhea" id="RHEA-COMP:9685"/>
        <dbReference type="ChEBI" id="CHEBI:15377"/>
        <dbReference type="ChEBI" id="CHEBI:15378"/>
        <dbReference type="ChEBI" id="CHEBI:30807"/>
        <dbReference type="ChEBI" id="CHEBI:64479"/>
        <dbReference type="ChEBI" id="CHEBI:78477"/>
        <dbReference type="EC" id="3.1.2.14"/>
    </reaction>
    <physiologicalReaction direction="left-to-right" evidence="36">
        <dbReference type="Rhea" id="RHEA:30124"/>
    </physiologicalReaction>
</comment>
<dbReference type="Pfam" id="PF22953">
    <property type="entry name" value="SpnB_Rossmann"/>
    <property type="match status" value="2"/>
</dbReference>
<dbReference type="InterPro" id="IPR036291">
    <property type="entry name" value="NAD(P)-bd_dom_sf"/>
</dbReference>
<dbReference type="SMART" id="SM00823">
    <property type="entry name" value="PKS_PP"/>
    <property type="match status" value="3"/>
</dbReference>
<dbReference type="EMBL" id="CP030862">
    <property type="protein sequence ID" value="AXE24195.1"/>
    <property type="molecule type" value="Genomic_DNA"/>
</dbReference>
<dbReference type="Pfam" id="PF14765">
    <property type="entry name" value="PS-DH"/>
    <property type="match status" value="1"/>
</dbReference>
<dbReference type="Pfam" id="PF08990">
    <property type="entry name" value="Docking"/>
    <property type="match status" value="1"/>
</dbReference>
<evidence type="ECO:0000256" key="42">
    <source>
        <dbReference type="ARBA" id="ARBA00048704"/>
    </source>
</evidence>
<comment type="catalytic activity">
    <reaction evidence="37">
        <text>(2E)-octenoyl-[ACP] + NADPH + H(+) = octanoyl-[ACP] + NADP(+)</text>
        <dbReference type="Rhea" id="RHEA:41848"/>
        <dbReference type="Rhea" id="RHEA-COMP:9635"/>
        <dbReference type="Rhea" id="RHEA-COMP:9636"/>
        <dbReference type="ChEBI" id="CHEBI:15378"/>
        <dbReference type="ChEBI" id="CHEBI:57783"/>
        <dbReference type="ChEBI" id="CHEBI:58349"/>
        <dbReference type="ChEBI" id="CHEBI:78462"/>
        <dbReference type="ChEBI" id="CHEBI:78463"/>
    </reaction>
    <physiologicalReaction direction="left-to-right" evidence="37">
        <dbReference type="Rhea" id="RHEA:41849"/>
    </physiologicalReaction>
</comment>
<dbReference type="SMART" id="SM00829">
    <property type="entry name" value="PKS_ER"/>
    <property type="match status" value="1"/>
</dbReference>
<evidence type="ECO:0000256" key="45">
    <source>
        <dbReference type="ARBA" id="ARBA00049109"/>
    </source>
</evidence>
<dbReference type="SUPFAM" id="SSF53901">
    <property type="entry name" value="Thiolase-like"/>
    <property type="match status" value="3"/>
</dbReference>
<feature type="region of interest" description="C-terminal hotdog fold" evidence="53">
    <location>
        <begin position="4194"/>
        <end position="4327"/>
    </location>
</feature>
<dbReference type="GO" id="GO:0033068">
    <property type="term" value="P:macrolide biosynthetic process"/>
    <property type="evidence" value="ECO:0007669"/>
    <property type="project" value="UniProtKB-ARBA"/>
</dbReference>
<evidence type="ECO:0000256" key="29">
    <source>
        <dbReference type="ARBA" id="ARBA00047578"/>
    </source>
</evidence>
<evidence type="ECO:0000256" key="31">
    <source>
        <dbReference type="ARBA" id="ARBA00047897"/>
    </source>
</evidence>
<keyword evidence="10" id="KW-0456">Lyase</keyword>
<dbReference type="InterPro" id="IPR036736">
    <property type="entry name" value="ACP-like_sf"/>
</dbReference>
<evidence type="ECO:0000256" key="21">
    <source>
        <dbReference type="ARBA" id="ARBA00023402"/>
    </source>
</evidence>
<feature type="domain" description="PKS/mFAS DH" evidence="57">
    <location>
        <begin position="891"/>
        <end position="1201"/>
    </location>
</feature>
<evidence type="ECO:0000259" key="55">
    <source>
        <dbReference type="PROSITE" id="PS50075"/>
    </source>
</evidence>
<comment type="catalytic activity">
    <reaction evidence="40">
        <text>a 2,3-saturated acyl-[ACP] + NADP(+) = a (2E)-enoyl-[ACP] + NADPH + H(+)</text>
        <dbReference type="Rhea" id="RHEA:22564"/>
        <dbReference type="Rhea" id="RHEA-COMP:9925"/>
        <dbReference type="Rhea" id="RHEA-COMP:9926"/>
        <dbReference type="ChEBI" id="CHEBI:15378"/>
        <dbReference type="ChEBI" id="CHEBI:57783"/>
        <dbReference type="ChEBI" id="CHEBI:58349"/>
        <dbReference type="ChEBI" id="CHEBI:78784"/>
        <dbReference type="ChEBI" id="CHEBI:78785"/>
        <dbReference type="EC" id="1.3.1.39"/>
    </reaction>
    <physiologicalReaction direction="right-to-left" evidence="40">
        <dbReference type="Rhea" id="RHEA:22566"/>
    </physiologicalReaction>
</comment>
<evidence type="ECO:0000256" key="9">
    <source>
        <dbReference type="ARBA" id="ARBA00023194"/>
    </source>
</evidence>
<feature type="domain" description="PKS/mFAS DH" evidence="57">
    <location>
        <begin position="4056"/>
        <end position="4327"/>
    </location>
</feature>
<dbReference type="GO" id="GO:0016297">
    <property type="term" value="F:fatty acyl-[ACP] hydrolase activity"/>
    <property type="evidence" value="ECO:0007669"/>
    <property type="project" value="UniProtKB-EC"/>
</dbReference>
<dbReference type="FunFam" id="3.40.366.10:FF:000002">
    <property type="entry name" value="Probable polyketide synthase 2"/>
    <property type="match status" value="2"/>
</dbReference>
<comment type="catalytic activity">
    <reaction evidence="42">
        <text>hexadecanoyl-[ACP] + H2O = hexadecanoate + holo-[ACP] + H(+)</text>
        <dbReference type="Rhea" id="RHEA:41932"/>
        <dbReference type="Rhea" id="RHEA-COMP:9652"/>
        <dbReference type="Rhea" id="RHEA-COMP:9685"/>
        <dbReference type="ChEBI" id="CHEBI:7896"/>
        <dbReference type="ChEBI" id="CHEBI:15377"/>
        <dbReference type="ChEBI" id="CHEBI:15378"/>
        <dbReference type="ChEBI" id="CHEBI:64479"/>
        <dbReference type="ChEBI" id="CHEBI:78483"/>
        <dbReference type="EC" id="3.1.2.14"/>
    </reaction>
    <physiologicalReaction direction="left-to-right" evidence="42">
        <dbReference type="Rhea" id="RHEA:41933"/>
    </physiologicalReaction>
</comment>
<comment type="cofactor">
    <cofactor evidence="1">
        <name>pantetheine 4'-phosphate</name>
        <dbReference type="ChEBI" id="CHEBI:47942"/>
    </cofactor>
</comment>
<comment type="catalytic activity">
    <reaction evidence="21">
        <text>(3R)-hydroxybutanoyl-[ACP] = (2E)-butenoyl-[ACP] + H2O</text>
        <dbReference type="Rhea" id="RHEA:41808"/>
        <dbReference type="Rhea" id="RHEA-COMP:9626"/>
        <dbReference type="Rhea" id="RHEA-COMP:9627"/>
        <dbReference type="ChEBI" id="CHEBI:15377"/>
        <dbReference type="ChEBI" id="CHEBI:78451"/>
        <dbReference type="ChEBI" id="CHEBI:78453"/>
    </reaction>
    <physiologicalReaction direction="left-to-right" evidence="21">
        <dbReference type="Rhea" id="RHEA:41809"/>
    </physiologicalReaction>
</comment>
<dbReference type="Pfam" id="PF00109">
    <property type="entry name" value="ketoacyl-synt"/>
    <property type="match status" value="3"/>
</dbReference>
<dbReference type="SMART" id="SM01294">
    <property type="entry name" value="PKS_PP_betabranch"/>
    <property type="match status" value="2"/>
</dbReference>
<dbReference type="InterPro" id="IPR001031">
    <property type="entry name" value="Thioesterase"/>
</dbReference>
<dbReference type="SUPFAM" id="SSF55048">
    <property type="entry name" value="Probable ACP-binding domain of malonyl-CoA ACP transacylase"/>
    <property type="match status" value="3"/>
</dbReference>
<dbReference type="InterPro" id="IPR049900">
    <property type="entry name" value="PKS_mFAS_DH"/>
</dbReference>
<dbReference type="Gene3D" id="6.10.140.1830">
    <property type="match status" value="1"/>
</dbReference>
<feature type="compositionally biased region" description="Low complexity" evidence="54">
    <location>
        <begin position="2976"/>
        <end position="2987"/>
    </location>
</feature>
<evidence type="ECO:0000256" key="3">
    <source>
        <dbReference type="ARBA" id="ARBA00005189"/>
    </source>
</evidence>
<dbReference type="InterPro" id="IPR001227">
    <property type="entry name" value="Ac_transferase_dom_sf"/>
</dbReference>
<dbReference type="GO" id="GO:0031177">
    <property type="term" value="F:phosphopantetheine binding"/>
    <property type="evidence" value="ECO:0007669"/>
    <property type="project" value="InterPro"/>
</dbReference>
<dbReference type="GO" id="GO:0004313">
    <property type="term" value="F:[acyl-carrier-protein] S-acetyltransferase activity"/>
    <property type="evidence" value="ECO:0007669"/>
    <property type="project" value="UniProtKB-EC"/>
</dbReference>